<evidence type="ECO:0000256" key="4">
    <source>
        <dbReference type="ARBA" id="ARBA00023136"/>
    </source>
</evidence>
<protein>
    <submittedName>
        <fullName evidence="7">K+-dependent Na+/Ca+ exchanger-like protein</fullName>
    </submittedName>
</protein>
<dbReference type="RefSeq" id="WP_180703103.1">
    <property type="nucleotide sequence ID" value="NZ_LN555523.1"/>
</dbReference>
<dbReference type="PANTHER" id="PTHR10846">
    <property type="entry name" value="SODIUM/POTASSIUM/CALCIUM EXCHANGER"/>
    <property type="match status" value="1"/>
</dbReference>
<dbReference type="GO" id="GO:0006874">
    <property type="term" value="P:intracellular calcium ion homeostasis"/>
    <property type="evidence" value="ECO:0007669"/>
    <property type="project" value="TreeGrafter"/>
</dbReference>
<name>A0A1V1HZS1_9FIRM</name>
<comment type="subcellular location">
    <subcellularLocation>
        <location evidence="1">Membrane</location>
        <topology evidence="1">Multi-pass membrane protein</topology>
    </subcellularLocation>
</comment>
<gene>
    <name evidence="7" type="ORF">CRIB_626</name>
</gene>
<evidence type="ECO:0000256" key="2">
    <source>
        <dbReference type="ARBA" id="ARBA00022692"/>
    </source>
</evidence>
<feature type="domain" description="Sodium/calcium exchanger membrane region" evidence="6">
    <location>
        <begin position="187"/>
        <end position="327"/>
    </location>
</feature>
<feature type="transmembrane region" description="Helical" evidence="5">
    <location>
        <begin position="105"/>
        <end position="123"/>
    </location>
</feature>
<evidence type="ECO:0000259" key="6">
    <source>
        <dbReference type="Pfam" id="PF01699"/>
    </source>
</evidence>
<dbReference type="Proteomes" id="UP000245622">
    <property type="component" value="Chromosome 1"/>
</dbReference>
<proteinExistence type="predicted"/>
<evidence type="ECO:0000256" key="1">
    <source>
        <dbReference type="ARBA" id="ARBA00004141"/>
    </source>
</evidence>
<keyword evidence="8" id="KW-1185">Reference proteome</keyword>
<dbReference type="GO" id="GO:0008273">
    <property type="term" value="F:calcium, potassium:sodium antiporter activity"/>
    <property type="evidence" value="ECO:0007669"/>
    <property type="project" value="TreeGrafter"/>
</dbReference>
<dbReference type="Pfam" id="PF01699">
    <property type="entry name" value="Na_Ca_ex"/>
    <property type="match status" value="2"/>
</dbReference>
<dbReference type="Gene3D" id="1.20.1420.30">
    <property type="entry name" value="NCX, central ion-binding region"/>
    <property type="match status" value="1"/>
</dbReference>
<dbReference type="GO" id="GO:0005262">
    <property type="term" value="F:calcium channel activity"/>
    <property type="evidence" value="ECO:0007669"/>
    <property type="project" value="TreeGrafter"/>
</dbReference>
<dbReference type="GeneID" id="82204808"/>
<dbReference type="KEGG" id="ril:CRIB_626"/>
<accession>A0A1V1HZS1</accession>
<evidence type="ECO:0000313" key="7">
    <source>
        <dbReference type="EMBL" id="CED93379.1"/>
    </source>
</evidence>
<feature type="transmembrane region" description="Helical" evidence="5">
    <location>
        <begin position="283"/>
        <end position="301"/>
    </location>
</feature>
<evidence type="ECO:0000256" key="5">
    <source>
        <dbReference type="SAM" id="Phobius"/>
    </source>
</evidence>
<organism evidence="7 8">
    <name type="scientific">Romboutsia ilealis</name>
    <dbReference type="NCBI Taxonomy" id="1115758"/>
    <lineage>
        <taxon>Bacteria</taxon>
        <taxon>Bacillati</taxon>
        <taxon>Bacillota</taxon>
        <taxon>Clostridia</taxon>
        <taxon>Peptostreptococcales</taxon>
        <taxon>Peptostreptococcaceae</taxon>
        <taxon>Romboutsia</taxon>
    </lineage>
</organism>
<feature type="transmembrane region" description="Helical" evidence="5">
    <location>
        <begin position="256"/>
        <end position="277"/>
    </location>
</feature>
<dbReference type="NCBIfam" id="TIGR00367">
    <property type="entry name" value="calcium/sodium antiporter"/>
    <property type="match status" value="1"/>
</dbReference>
<evidence type="ECO:0000313" key="8">
    <source>
        <dbReference type="Proteomes" id="UP000245622"/>
    </source>
</evidence>
<dbReference type="EMBL" id="LN555523">
    <property type="protein sequence ID" value="CED93379.1"/>
    <property type="molecule type" value="Genomic_DNA"/>
</dbReference>
<feature type="domain" description="Sodium/calcium exchanger membrane region" evidence="6">
    <location>
        <begin position="3"/>
        <end position="150"/>
    </location>
</feature>
<sequence length="330" mass="35407">MNYILLLIGFVLLVKGADYFVDGSSNIAKKLRIPSLIIGLTIVAFGTSAPEAAVSITASINGQNGMAIGNVIGSNIFNLLMVIGASGIIKPLLVEKSILSREFPFTLLISIILIILSSDILLFNSSINTINRIDGIILLILFIVFLYYLINSAMKNRKESLYDTETSADLDMSNIKSIEKSNTMIKSILISVIGIAAIIFGGNLVVDSASNIASSFGVNDQLIGLTIVSIGTSLPEFVTSIIAATKGESDLALGNVLGSNIFNILFVIGASALISPMTVDPKLIINGAIMILSTILVYFYAYRKNDISKFESITLSLLYFGYMGYLIFIA</sequence>
<keyword evidence="2 5" id="KW-0812">Transmembrane</keyword>
<feature type="transmembrane region" description="Helical" evidence="5">
    <location>
        <begin position="222"/>
        <end position="244"/>
    </location>
</feature>
<feature type="transmembrane region" description="Helical" evidence="5">
    <location>
        <begin position="76"/>
        <end position="93"/>
    </location>
</feature>
<keyword evidence="3 5" id="KW-1133">Transmembrane helix</keyword>
<dbReference type="GO" id="GO:0005886">
    <property type="term" value="C:plasma membrane"/>
    <property type="evidence" value="ECO:0007669"/>
    <property type="project" value="TreeGrafter"/>
</dbReference>
<evidence type="ECO:0000256" key="3">
    <source>
        <dbReference type="ARBA" id="ARBA00022989"/>
    </source>
</evidence>
<feature type="transmembrane region" description="Helical" evidence="5">
    <location>
        <begin position="313"/>
        <end position="329"/>
    </location>
</feature>
<reference evidence="7 8" key="1">
    <citation type="submission" date="2014-04" db="EMBL/GenBank/DDBJ databases">
        <authorList>
            <person name="Hornung B.V."/>
        </authorList>
    </citation>
    <scope>NUCLEOTIDE SEQUENCE [LARGE SCALE GENOMIC DNA]</scope>
    <source>
        <strain evidence="7 8">CRIB</strain>
    </source>
</reference>
<dbReference type="InterPro" id="IPR004481">
    <property type="entry name" value="K/Na/Ca-exchanger"/>
</dbReference>
<dbReference type="InterPro" id="IPR044880">
    <property type="entry name" value="NCX_ion-bd_dom_sf"/>
</dbReference>
<dbReference type="AlphaFoldDB" id="A0A1V1HZS1"/>
<feature type="transmembrane region" description="Helical" evidence="5">
    <location>
        <begin position="129"/>
        <end position="150"/>
    </location>
</feature>
<keyword evidence="4 5" id="KW-0472">Membrane</keyword>
<feature type="transmembrane region" description="Helical" evidence="5">
    <location>
        <begin position="183"/>
        <end position="202"/>
    </location>
</feature>
<dbReference type="PANTHER" id="PTHR10846:SF8">
    <property type="entry name" value="INNER MEMBRANE PROTEIN YRBG"/>
    <property type="match status" value="1"/>
</dbReference>
<dbReference type="InterPro" id="IPR004837">
    <property type="entry name" value="NaCa_Exmemb"/>
</dbReference>